<name>A0AAV2YR09_9STRA</name>
<dbReference type="Proteomes" id="UP001146120">
    <property type="component" value="Unassembled WGS sequence"/>
</dbReference>
<keyword evidence="9" id="KW-1185">Reference proteome</keyword>
<evidence type="ECO:0000313" key="8">
    <source>
        <dbReference type="EMBL" id="DAZ97112.1"/>
    </source>
</evidence>
<comment type="pathway">
    <text evidence="1">Amine and polyamine biosynthesis; ectoine biosynthesis; L-ectoine from L-aspartate 4-semialdehyde: step 3/3.</text>
</comment>
<dbReference type="EMBL" id="DAKRPA010000146">
    <property type="protein sequence ID" value="DAZ97112.1"/>
    <property type="molecule type" value="Genomic_DNA"/>
</dbReference>
<evidence type="ECO:0000256" key="2">
    <source>
        <dbReference type="ARBA" id="ARBA00009637"/>
    </source>
</evidence>
<dbReference type="GO" id="GO:0033990">
    <property type="term" value="F:ectoine synthase activity"/>
    <property type="evidence" value="ECO:0007669"/>
    <property type="project" value="UniProtKB-EC"/>
</dbReference>
<comment type="similarity">
    <text evidence="2">Belongs to the ectoine synthase family.</text>
</comment>
<organism evidence="8 9">
    <name type="scientific">Lagenidium giganteum</name>
    <dbReference type="NCBI Taxonomy" id="4803"/>
    <lineage>
        <taxon>Eukaryota</taxon>
        <taxon>Sar</taxon>
        <taxon>Stramenopiles</taxon>
        <taxon>Oomycota</taxon>
        <taxon>Peronosporomycetes</taxon>
        <taxon>Pythiales</taxon>
        <taxon>Pythiaceae</taxon>
    </lineage>
</organism>
<protein>
    <recommendedName>
        <fullName evidence="4">L-ectoine synthase</fullName>
        <ecNumber evidence="3">4.2.1.108</ecNumber>
    </recommendedName>
    <alternativeName>
        <fullName evidence="6">N-acetyldiaminobutyrate dehydratase</fullName>
    </alternativeName>
</protein>
<evidence type="ECO:0000313" key="9">
    <source>
        <dbReference type="Proteomes" id="UP001146120"/>
    </source>
</evidence>
<dbReference type="InterPro" id="IPR014710">
    <property type="entry name" value="RmlC-like_jellyroll"/>
</dbReference>
<reference evidence="8" key="2">
    <citation type="journal article" date="2023" name="Microbiol Resour">
        <title>Decontamination and Annotation of the Draft Genome Sequence of the Oomycete Lagenidium giganteum ARSEF 373.</title>
        <authorList>
            <person name="Morgan W.R."/>
            <person name="Tartar A."/>
        </authorList>
    </citation>
    <scope>NUCLEOTIDE SEQUENCE</scope>
    <source>
        <strain evidence="8">ARSEF 373</strain>
    </source>
</reference>
<dbReference type="EC" id="4.2.1.108" evidence="3"/>
<dbReference type="GO" id="GO:0019491">
    <property type="term" value="P:ectoine biosynthetic process"/>
    <property type="evidence" value="ECO:0007669"/>
    <property type="project" value="InterPro"/>
</dbReference>
<evidence type="ECO:0000256" key="7">
    <source>
        <dbReference type="ARBA" id="ARBA00048714"/>
    </source>
</evidence>
<reference evidence="8" key="1">
    <citation type="submission" date="2022-11" db="EMBL/GenBank/DDBJ databases">
        <authorList>
            <person name="Morgan W.R."/>
            <person name="Tartar A."/>
        </authorList>
    </citation>
    <scope>NUCLEOTIDE SEQUENCE</scope>
    <source>
        <strain evidence="8">ARSEF 373</strain>
    </source>
</reference>
<comment type="caution">
    <text evidence="8">The sequence shown here is derived from an EMBL/GenBank/DDBJ whole genome shotgun (WGS) entry which is preliminary data.</text>
</comment>
<evidence type="ECO:0000256" key="1">
    <source>
        <dbReference type="ARBA" id="ARBA00005181"/>
    </source>
</evidence>
<dbReference type="AlphaFoldDB" id="A0AAV2YR09"/>
<dbReference type="InterPro" id="IPR011051">
    <property type="entry name" value="RmlC_Cupin_sf"/>
</dbReference>
<gene>
    <name evidence="8" type="ORF">N0F65_010435</name>
</gene>
<evidence type="ECO:0000256" key="5">
    <source>
        <dbReference type="ARBA" id="ARBA00023239"/>
    </source>
</evidence>
<dbReference type="PANTHER" id="PTHR39289">
    <property type="match status" value="1"/>
</dbReference>
<dbReference type="Pfam" id="PF06339">
    <property type="entry name" value="Ectoine_synth"/>
    <property type="match status" value="1"/>
</dbReference>
<evidence type="ECO:0000256" key="3">
    <source>
        <dbReference type="ARBA" id="ARBA00013192"/>
    </source>
</evidence>
<evidence type="ECO:0000256" key="6">
    <source>
        <dbReference type="ARBA" id="ARBA00033271"/>
    </source>
</evidence>
<dbReference type="InterPro" id="IPR010462">
    <property type="entry name" value="Ectoine_synth"/>
</dbReference>
<dbReference type="Gene3D" id="2.60.120.10">
    <property type="entry name" value="Jelly Rolls"/>
    <property type="match status" value="1"/>
</dbReference>
<sequence length="198" mass="21619">MLGRQWVRAATRACVNQQRVRALHASRASPLIVRDCADVPSERVVVGRNGHESRRVLVRSDECGFSVQQEHFQRGKPVKLTFQNHVCALVVTQGKGRLRLLDARARGKEVALQEGSCVALSADEAVEVEAETDSLVAISVMNPPLAGTERQKPSGVFPVIDGDGVELEAYDHEAARRLFAPPESLRGGSSPMKDDPLF</sequence>
<accession>A0AAV2YR09</accession>
<keyword evidence="5" id="KW-0456">Lyase</keyword>
<comment type="catalytic activity">
    <reaction evidence="7">
        <text>(2S)-4-acetamido-2-aminobutanoate = L-ectoine + H2O</text>
        <dbReference type="Rhea" id="RHEA:17281"/>
        <dbReference type="ChEBI" id="CHEBI:15377"/>
        <dbReference type="ChEBI" id="CHEBI:58515"/>
        <dbReference type="ChEBI" id="CHEBI:58929"/>
        <dbReference type="EC" id="4.2.1.108"/>
    </reaction>
</comment>
<dbReference type="PANTHER" id="PTHR39289:SF1">
    <property type="entry name" value="L-ECTOINE SYNTHASE"/>
    <property type="match status" value="1"/>
</dbReference>
<dbReference type="SUPFAM" id="SSF51182">
    <property type="entry name" value="RmlC-like cupins"/>
    <property type="match status" value="1"/>
</dbReference>
<evidence type="ECO:0000256" key="4">
    <source>
        <dbReference type="ARBA" id="ARBA00019707"/>
    </source>
</evidence>
<proteinExistence type="inferred from homology"/>